<dbReference type="PANTHER" id="PTHR34580:SF1">
    <property type="entry name" value="PROTEIN PAFC"/>
    <property type="match status" value="1"/>
</dbReference>
<dbReference type="Pfam" id="PF25583">
    <property type="entry name" value="WCX"/>
    <property type="match status" value="1"/>
</dbReference>
<proteinExistence type="predicted"/>
<dbReference type="InterPro" id="IPR057727">
    <property type="entry name" value="WCX_dom"/>
</dbReference>
<evidence type="ECO:0000256" key="1">
    <source>
        <dbReference type="ARBA" id="ARBA00023015"/>
    </source>
</evidence>
<dbReference type="Pfam" id="PF08279">
    <property type="entry name" value="HTH_11"/>
    <property type="match status" value="1"/>
</dbReference>
<keyword evidence="1" id="KW-0805">Transcription regulation</keyword>
<dbReference type="InterPro" id="IPR001034">
    <property type="entry name" value="DeoR_HTH"/>
</dbReference>
<dbReference type="SUPFAM" id="SSF46785">
    <property type="entry name" value="Winged helix' DNA-binding domain"/>
    <property type="match status" value="1"/>
</dbReference>
<dbReference type="InterPro" id="IPR013196">
    <property type="entry name" value="HTH_11"/>
</dbReference>
<evidence type="ECO:0000313" key="5">
    <source>
        <dbReference type="Proteomes" id="UP000290365"/>
    </source>
</evidence>
<dbReference type="InterPro" id="IPR051534">
    <property type="entry name" value="CBASS_pafABC_assoc_protein"/>
</dbReference>
<dbReference type="Proteomes" id="UP000290365">
    <property type="component" value="Chromosome"/>
</dbReference>
<dbReference type="OrthoDB" id="9815009at2"/>
<dbReference type="PIRSF" id="PIRSF016838">
    <property type="entry name" value="PafC"/>
    <property type="match status" value="1"/>
</dbReference>
<keyword evidence="5" id="KW-1185">Reference proteome</keyword>
<dbReference type="InterPro" id="IPR036390">
    <property type="entry name" value="WH_DNA-bd_sf"/>
</dbReference>
<evidence type="ECO:0000259" key="3">
    <source>
        <dbReference type="PROSITE" id="PS51000"/>
    </source>
</evidence>
<dbReference type="GO" id="GO:0003700">
    <property type="term" value="F:DNA-binding transcription factor activity"/>
    <property type="evidence" value="ECO:0007669"/>
    <property type="project" value="InterPro"/>
</dbReference>
<accession>A0A4V0YZH3</accession>
<protein>
    <submittedName>
        <fullName evidence="4">WYL domain-containing protein</fullName>
    </submittedName>
</protein>
<dbReference type="AlphaFoldDB" id="A0A4V0YZH3"/>
<dbReference type="Pfam" id="PF13280">
    <property type="entry name" value="WYL"/>
    <property type="match status" value="1"/>
</dbReference>
<dbReference type="InterPro" id="IPR026881">
    <property type="entry name" value="WYL_dom"/>
</dbReference>
<name>A0A4V0YZH3_KTERU</name>
<sequence>MRLAMRADRLLSLLMLLQIKGNVTAQELARRLEVSERTIYRDIEALSAAGIPVYTERGPGGGCRLAEGYQTTLTGLTTDELNTLFMPSHALPLADLGEDRALNTAQHKLLATLPSTQQRGIEHTRQRLYLDSAGWYRGQEAVPFLLTLRDAIWHDLKVQIVYRKNSGEIIERVIEPLGLVAKAGIWYMVALSYGKLRVFRVSRVRRASILSEVCTRPADFDLENFWARWSSEFHAQLTRYPVTLRISPAFIPILPQILGEEAHKYLEEAGPADSEGWVVIRLSFDSFEAARSYILGFETMAEVIEPVELRRSIQEVATEIAEFYRLRDQRANSSL</sequence>
<dbReference type="PANTHER" id="PTHR34580">
    <property type="match status" value="1"/>
</dbReference>
<dbReference type="PROSITE" id="PS52050">
    <property type="entry name" value="WYL"/>
    <property type="match status" value="1"/>
</dbReference>
<dbReference type="SMART" id="SM00420">
    <property type="entry name" value="HTH_DEOR"/>
    <property type="match status" value="1"/>
</dbReference>
<dbReference type="InterPro" id="IPR028349">
    <property type="entry name" value="PafC-like"/>
</dbReference>
<dbReference type="InterPro" id="IPR036388">
    <property type="entry name" value="WH-like_DNA-bd_sf"/>
</dbReference>
<dbReference type="KEGG" id="kbs:EPA93_28585"/>
<keyword evidence="2" id="KW-0804">Transcription</keyword>
<dbReference type="Gene3D" id="1.10.10.10">
    <property type="entry name" value="Winged helix-like DNA-binding domain superfamily/Winged helix DNA-binding domain"/>
    <property type="match status" value="1"/>
</dbReference>
<organism evidence="4 5">
    <name type="scientific">Ktedonosporobacter rubrisoli</name>
    <dbReference type="NCBI Taxonomy" id="2509675"/>
    <lineage>
        <taxon>Bacteria</taxon>
        <taxon>Bacillati</taxon>
        <taxon>Chloroflexota</taxon>
        <taxon>Ktedonobacteria</taxon>
        <taxon>Ktedonobacterales</taxon>
        <taxon>Ktedonosporobacteraceae</taxon>
        <taxon>Ktedonosporobacter</taxon>
    </lineage>
</organism>
<dbReference type="PROSITE" id="PS51000">
    <property type="entry name" value="HTH_DEOR_2"/>
    <property type="match status" value="1"/>
</dbReference>
<evidence type="ECO:0000256" key="2">
    <source>
        <dbReference type="ARBA" id="ARBA00023163"/>
    </source>
</evidence>
<gene>
    <name evidence="4" type="ORF">EPA93_28585</name>
</gene>
<reference evidence="4 5" key="1">
    <citation type="submission" date="2019-01" db="EMBL/GenBank/DDBJ databases">
        <title>Ktedonosporobacter rubrisoli SCAWS-G2.</title>
        <authorList>
            <person name="Huang Y."/>
            <person name="Yan B."/>
        </authorList>
    </citation>
    <scope>NUCLEOTIDE SEQUENCE [LARGE SCALE GENOMIC DNA]</scope>
    <source>
        <strain evidence="4 5">SCAWS-G2</strain>
    </source>
</reference>
<evidence type="ECO:0000313" key="4">
    <source>
        <dbReference type="EMBL" id="QBD79721.1"/>
    </source>
</evidence>
<feature type="domain" description="HTH deoR-type" evidence="3">
    <location>
        <begin position="6"/>
        <end position="64"/>
    </location>
</feature>
<dbReference type="EMBL" id="CP035758">
    <property type="protein sequence ID" value="QBD79721.1"/>
    <property type="molecule type" value="Genomic_DNA"/>
</dbReference>